<evidence type="ECO:0000313" key="1">
    <source>
        <dbReference type="EMBL" id="CAB3796199.1"/>
    </source>
</evidence>
<protein>
    <submittedName>
        <fullName evidence="1">Uncharacterized protein</fullName>
    </submittedName>
</protein>
<dbReference type="Proteomes" id="UP000494115">
    <property type="component" value="Unassembled WGS sequence"/>
</dbReference>
<sequence length="81" mass="8913">MRVKLRKLQRTVKTANTIPGMLQARPKWLKPMTKRAATALTGASYAANPTGYSLRCNVREARASVINQPTMTDRVAMPGPT</sequence>
<keyword evidence="2" id="KW-1185">Reference proteome</keyword>
<organism evidence="1 2">
    <name type="scientific">Pararobbsia alpina</name>
    <dbReference type="NCBI Taxonomy" id="621374"/>
    <lineage>
        <taxon>Bacteria</taxon>
        <taxon>Pseudomonadati</taxon>
        <taxon>Pseudomonadota</taxon>
        <taxon>Betaproteobacteria</taxon>
        <taxon>Burkholderiales</taxon>
        <taxon>Burkholderiaceae</taxon>
        <taxon>Pararobbsia</taxon>
    </lineage>
</organism>
<dbReference type="AlphaFoldDB" id="A0A6S7BDX4"/>
<reference evidence="1 2" key="1">
    <citation type="submission" date="2020-04" db="EMBL/GenBank/DDBJ databases">
        <authorList>
            <person name="De Canck E."/>
        </authorList>
    </citation>
    <scope>NUCLEOTIDE SEQUENCE [LARGE SCALE GENOMIC DNA]</scope>
    <source>
        <strain evidence="1 2">LMG 28138</strain>
    </source>
</reference>
<gene>
    <name evidence="1" type="ORF">LMG28138_04019</name>
</gene>
<dbReference type="EMBL" id="CADIKM010000023">
    <property type="protein sequence ID" value="CAB3796199.1"/>
    <property type="molecule type" value="Genomic_DNA"/>
</dbReference>
<evidence type="ECO:0000313" key="2">
    <source>
        <dbReference type="Proteomes" id="UP000494115"/>
    </source>
</evidence>
<accession>A0A6S7BDX4</accession>
<proteinExistence type="predicted"/>
<name>A0A6S7BDX4_9BURK</name>